<evidence type="ECO:0000313" key="2">
    <source>
        <dbReference type="EMBL" id="MBL1101074.1"/>
    </source>
</evidence>
<keyword evidence="3" id="KW-1185">Reference proteome</keyword>
<dbReference type="Proteomes" id="UP000634229">
    <property type="component" value="Unassembled WGS sequence"/>
</dbReference>
<feature type="region of interest" description="Disordered" evidence="1">
    <location>
        <begin position="47"/>
        <end position="84"/>
    </location>
</feature>
<evidence type="ECO:0000256" key="1">
    <source>
        <dbReference type="SAM" id="MobiDB-lite"/>
    </source>
</evidence>
<gene>
    <name evidence="2" type="ORF">JK363_31320</name>
</gene>
<protein>
    <submittedName>
        <fullName evidence="2">Uncharacterized protein</fullName>
    </submittedName>
</protein>
<accession>A0ABS1NLU3</accession>
<dbReference type="RefSeq" id="WP_201880342.1">
    <property type="nucleotide sequence ID" value="NZ_JAERRF010000024.1"/>
</dbReference>
<sequence>MHEKPLTDEERSELRERTAAAAVALAPTDWHTLLLRYRAVVDHQEVDLVVDPPSPWPNTPETREEEDGGEEEEEREAQVEPTVVPLPDFPELDALWRLREATYRAGLGAPAVQEATISRQPDSPTGWRLDHWSHDLAVAPAFSTPPPRRAYRRDLRHFPCVRGRRPFWLRARAARVG</sequence>
<feature type="compositionally biased region" description="Acidic residues" evidence="1">
    <location>
        <begin position="63"/>
        <end position="75"/>
    </location>
</feature>
<evidence type="ECO:0000313" key="3">
    <source>
        <dbReference type="Proteomes" id="UP000634229"/>
    </source>
</evidence>
<proteinExistence type="predicted"/>
<organism evidence="2 3">
    <name type="scientific">Streptomyces coffeae</name>
    <dbReference type="NCBI Taxonomy" id="621382"/>
    <lineage>
        <taxon>Bacteria</taxon>
        <taxon>Bacillati</taxon>
        <taxon>Actinomycetota</taxon>
        <taxon>Actinomycetes</taxon>
        <taxon>Kitasatosporales</taxon>
        <taxon>Streptomycetaceae</taxon>
        <taxon>Streptomyces</taxon>
    </lineage>
</organism>
<comment type="caution">
    <text evidence="2">The sequence shown here is derived from an EMBL/GenBank/DDBJ whole genome shotgun (WGS) entry which is preliminary data.</text>
</comment>
<name>A0ABS1NLU3_9ACTN</name>
<dbReference type="EMBL" id="JAERRF010000024">
    <property type="protein sequence ID" value="MBL1101074.1"/>
    <property type="molecule type" value="Genomic_DNA"/>
</dbReference>
<reference evidence="2 3" key="1">
    <citation type="submission" date="2021-01" db="EMBL/GenBank/DDBJ databases">
        <title>WGS of actinomycetes isolated from Thailand.</title>
        <authorList>
            <person name="Thawai C."/>
        </authorList>
    </citation>
    <scope>NUCLEOTIDE SEQUENCE [LARGE SCALE GENOMIC DNA]</scope>
    <source>
        <strain evidence="2 3">CA1R205</strain>
    </source>
</reference>